<sequence>MIPDRLQTPIQRPFKCRIQDQVFPRTVTAHWFKTSQKISWIYATSLIIFIFKCGAFSSFVNNQLNKGNQGT</sequence>
<evidence type="ECO:0000313" key="3">
    <source>
        <dbReference type="Proteomes" id="UP000554482"/>
    </source>
</evidence>
<keyword evidence="3" id="KW-1185">Reference proteome</keyword>
<keyword evidence="1" id="KW-1133">Transmembrane helix</keyword>
<reference evidence="2 3" key="1">
    <citation type="submission" date="2020-06" db="EMBL/GenBank/DDBJ databases">
        <title>Transcriptomic and genomic resources for Thalictrum thalictroides and T. hernandezii: Facilitating candidate gene discovery in an emerging model plant lineage.</title>
        <authorList>
            <person name="Arias T."/>
            <person name="Riano-Pachon D.M."/>
            <person name="Di Stilio V.S."/>
        </authorList>
    </citation>
    <scope>NUCLEOTIDE SEQUENCE [LARGE SCALE GENOMIC DNA]</scope>
    <source>
        <strain evidence="3">cv. WT478/WT964</strain>
        <tissue evidence="2">Leaves</tissue>
    </source>
</reference>
<name>A0A7J6WUA8_THATH</name>
<gene>
    <name evidence="2" type="ORF">FRX31_009789</name>
</gene>
<comment type="caution">
    <text evidence="2">The sequence shown here is derived from an EMBL/GenBank/DDBJ whole genome shotgun (WGS) entry which is preliminary data.</text>
</comment>
<keyword evidence="1" id="KW-0812">Transmembrane</keyword>
<accession>A0A7J6WUA8</accession>
<dbReference type="Proteomes" id="UP000554482">
    <property type="component" value="Unassembled WGS sequence"/>
</dbReference>
<dbReference type="AlphaFoldDB" id="A0A7J6WUA8"/>
<feature type="transmembrane region" description="Helical" evidence="1">
    <location>
        <begin position="40"/>
        <end position="60"/>
    </location>
</feature>
<organism evidence="2 3">
    <name type="scientific">Thalictrum thalictroides</name>
    <name type="common">Rue-anemone</name>
    <name type="synonym">Anemone thalictroides</name>
    <dbReference type="NCBI Taxonomy" id="46969"/>
    <lineage>
        <taxon>Eukaryota</taxon>
        <taxon>Viridiplantae</taxon>
        <taxon>Streptophyta</taxon>
        <taxon>Embryophyta</taxon>
        <taxon>Tracheophyta</taxon>
        <taxon>Spermatophyta</taxon>
        <taxon>Magnoliopsida</taxon>
        <taxon>Ranunculales</taxon>
        <taxon>Ranunculaceae</taxon>
        <taxon>Thalictroideae</taxon>
        <taxon>Thalictrum</taxon>
    </lineage>
</organism>
<evidence type="ECO:0000256" key="1">
    <source>
        <dbReference type="SAM" id="Phobius"/>
    </source>
</evidence>
<protein>
    <submittedName>
        <fullName evidence="2">Uncharacterized protein</fullName>
    </submittedName>
</protein>
<dbReference type="EMBL" id="JABWDY010010526">
    <property type="protein sequence ID" value="KAF5200623.1"/>
    <property type="molecule type" value="Genomic_DNA"/>
</dbReference>
<keyword evidence="1" id="KW-0472">Membrane</keyword>
<proteinExistence type="predicted"/>
<evidence type="ECO:0000313" key="2">
    <source>
        <dbReference type="EMBL" id="KAF5200623.1"/>
    </source>
</evidence>